<evidence type="ECO:0000313" key="3">
    <source>
        <dbReference type="EMBL" id="CAD6337600.1"/>
    </source>
</evidence>
<accession>A0A811S7Q1</accession>
<dbReference type="OrthoDB" id="672801at2759"/>
<evidence type="ECO:0000313" key="4">
    <source>
        <dbReference type="Proteomes" id="UP000604825"/>
    </source>
</evidence>
<dbReference type="Proteomes" id="UP000604825">
    <property type="component" value="Unassembled WGS sequence"/>
</dbReference>
<comment type="caution">
    <text evidence="3">The sequence shown here is derived from an EMBL/GenBank/DDBJ whole genome shotgun (WGS) entry which is preliminary data.</text>
</comment>
<name>A0A811S7Q1_9POAL</name>
<organism evidence="3 4">
    <name type="scientific">Miscanthus lutarioriparius</name>
    <dbReference type="NCBI Taxonomy" id="422564"/>
    <lineage>
        <taxon>Eukaryota</taxon>
        <taxon>Viridiplantae</taxon>
        <taxon>Streptophyta</taxon>
        <taxon>Embryophyta</taxon>
        <taxon>Tracheophyta</taxon>
        <taxon>Spermatophyta</taxon>
        <taxon>Magnoliopsida</taxon>
        <taxon>Liliopsida</taxon>
        <taxon>Poales</taxon>
        <taxon>Poaceae</taxon>
        <taxon>PACMAD clade</taxon>
        <taxon>Panicoideae</taxon>
        <taxon>Andropogonodae</taxon>
        <taxon>Andropogoneae</taxon>
        <taxon>Saccharinae</taxon>
        <taxon>Miscanthus</taxon>
    </lineage>
</organism>
<evidence type="ECO:0000256" key="1">
    <source>
        <dbReference type="SAM" id="MobiDB-lite"/>
    </source>
</evidence>
<dbReference type="InterPro" id="IPR057135">
    <property type="entry name" value="At4g27190-like_LRR"/>
</dbReference>
<gene>
    <name evidence="3" type="ORF">NCGR_LOCUS61698</name>
</gene>
<feature type="region of interest" description="Disordered" evidence="1">
    <location>
        <begin position="619"/>
        <end position="649"/>
    </location>
</feature>
<dbReference type="PANTHER" id="PTHR33463:SF34">
    <property type="entry name" value="DISEASE RESISTANCE PROTEIN RPS2"/>
    <property type="match status" value="1"/>
</dbReference>
<dbReference type="InterPro" id="IPR032675">
    <property type="entry name" value="LRR_dom_sf"/>
</dbReference>
<reference evidence="3" key="1">
    <citation type="submission" date="2020-10" db="EMBL/GenBank/DDBJ databases">
        <authorList>
            <person name="Han B."/>
            <person name="Lu T."/>
            <person name="Zhao Q."/>
            <person name="Huang X."/>
            <person name="Zhao Y."/>
        </authorList>
    </citation>
    <scope>NUCLEOTIDE SEQUENCE</scope>
</reference>
<dbReference type="AlphaFoldDB" id="A0A811S7Q1"/>
<dbReference type="PANTHER" id="PTHR33463">
    <property type="entry name" value="NB-ARC DOMAIN-CONTAINING PROTEIN-RELATED"/>
    <property type="match status" value="1"/>
</dbReference>
<dbReference type="EMBL" id="CAJGYO010000018">
    <property type="protein sequence ID" value="CAD6337600.1"/>
    <property type="molecule type" value="Genomic_DNA"/>
</dbReference>
<dbReference type="Pfam" id="PF23247">
    <property type="entry name" value="LRR_RPS2"/>
    <property type="match status" value="1"/>
</dbReference>
<feature type="region of interest" description="Disordered" evidence="1">
    <location>
        <begin position="689"/>
        <end position="743"/>
    </location>
</feature>
<protein>
    <recommendedName>
        <fullName evidence="2">Disease resistance protein At4g27190-like leucine-rich repeats domain-containing protein</fullName>
    </recommendedName>
</protein>
<proteinExistence type="predicted"/>
<feature type="domain" description="Disease resistance protein At4g27190-like leucine-rich repeats" evidence="2">
    <location>
        <begin position="865"/>
        <end position="969"/>
    </location>
</feature>
<dbReference type="SUPFAM" id="SSF52047">
    <property type="entry name" value="RNI-like"/>
    <property type="match status" value="2"/>
</dbReference>
<evidence type="ECO:0000259" key="2">
    <source>
        <dbReference type="Pfam" id="PF23247"/>
    </source>
</evidence>
<keyword evidence="4" id="KW-1185">Reference proteome</keyword>
<dbReference type="Gene3D" id="3.80.10.10">
    <property type="entry name" value="Ribonuclease Inhibitor"/>
    <property type="match status" value="2"/>
</dbReference>
<sequence length="1023" mass="115326">MVCVQVINADTIDAAAQLILHELKGDSNNVIYFDGWDGMGASAVLRAVAQCFDVASKVPVGLQFDQIIHVDSSKWQSKRALQRAIAEQLDLPAEVMGMFDRQDEEEDYYGVAQGSRAEIPEVLKAMYRRIKELNRRFLVIFHNGSSEEIDLGSYGFPLSEHYDNKVLWTFQGRFRLYPKMKVDRALNKSTEGRVATYLVLLASSHIEGRDPQEMWSSLVRQEAAEIITNTTGGPARVAEFFILFMMRLCCISYNLMMDYDLATHACNYWVCDGVRHLQQGDSTGDGNDVSWRSADALHLEMQLDLDYYHYNHQYFPSHLLYRTSPFSGFLLLPNADLFQDLGKITVLKLSRRTFSFTSPPFVHCHNLKFLWLDHCQDQEMISSSIDGFLQDEKKKLTQDEDGAAAKEYIQQCFKRLWVLDIRYTPCNQILSAQMMDAMTQLRELNVMGAEDWDMGQVQGRLPNICKLRITKSAIRCPSGNDADLLLSGMDKVQLLDFSGNQIMKESGKKSLPTTSLPVASSLETVIINDGCVGLEKISFRGCAKLKNILLKGSFQELRILDVSGTAVKTLDLSAVTAAQKLDELLLFDCGKLCAILWPPQEVIRRALLRKVCIDTTMQTSVSTAPRSREEKAKEGSPVATTTGPRAPSECDRFVSVRDARLLRSLVPLEEHFNFVVHVEISSPLSHPAIISGGGSKDADSSRSSEQPPLEDGNGGHMQQLMASEGGGRGEEAPTITQISPCPRAPNLPSQNCYTYIQDHDQHPMTFTIPDFICDRAMILHVHDSLSISSIPGPAPLQGSQWTNLKWCRVERCPMLECLFTAPRSLLGDGDACVFYSLSTFWASQLPKARFIWNWRSSSSSRIRKLPSGSFLFLAMLHLDCCPSLIHVLPMPIQGLRVLRTLEIMWCGDLVDVFPLEPNTAGHSTLEFHSLKHICLHELPKLKGICGRWRVYAPKLETIRIKGCWSLRRLPNVRGGSRVECSCEKEWWDSLQWERGNPNHSPSLYEPIHSPHYKKHLLRRTVLR</sequence>
<dbReference type="InterPro" id="IPR050905">
    <property type="entry name" value="Plant_NBS-LRR"/>
</dbReference>